<feature type="signal peptide" evidence="2">
    <location>
        <begin position="1"/>
        <end position="18"/>
    </location>
</feature>
<dbReference type="InterPro" id="IPR002209">
    <property type="entry name" value="Fibroblast_GF_fam"/>
</dbReference>
<evidence type="ECO:0000256" key="1">
    <source>
        <dbReference type="ARBA" id="ARBA00007936"/>
    </source>
</evidence>
<evidence type="ECO:0000313" key="5">
    <source>
        <dbReference type="RefSeq" id="XP_004703278.1"/>
    </source>
</evidence>
<organism evidence="4 5">
    <name type="scientific">Echinops telfairi</name>
    <name type="common">Lesser hedgehog tenrec</name>
    <dbReference type="NCBI Taxonomy" id="9371"/>
    <lineage>
        <taxon>Eukaryota</taxon>
        <taxon>Metazoa</taxon>
        <taxon>Chordata</taxon>
        <taxon>Craniata</taxon>
        <taxon>Vertebrata</taxon>
        <taxon>Euteleostomi</taxon>
        <taxon>Mammalia</taxon>
        <taxon>Eutheria</taxon>
        <taxon>Afrotheria</taxon>
        <taxon>Tenrecidae</taxon>
        <taxon>Tenrecinae</taxon>
        <taxon>Echinops</taxon>
    </lineage>
</organism>
<evidence type="ECO:0000313" key="4">
    <source>
        <dbReference type="Proteomes" id="UP000694863"/>
    </source>
</evidence>
<dbReference type="CDD" id="cd23317">
    <property type="entry name" value="beta-trefoil_FGF5"/>
    <property type="match status" value="1"/>
</dbReference>
<dbReference type="Pfam" id="PF00167">
    <property type="entry name" value="FGF"/>
    <property type="match status" value="1"/>
</dbReference>
<dbReference type="SUPFAM" id="SSF50353">
    <property type="entry name" value="Cytokine"/>
    <property type="match status" value="1"/>
</dbReference>
<feature type="region of interest" description="Disordered" evidence="3">
    <location>
        <begin position="237"/>
        <end position="257"/>
    </location>
</feature>
<dbReference type="PROSITE" id="PS00247">
    <property type="entry name" value="HBGF_FGF"/>
    <property type="match status" value="1"/>
</dbReference>
<dbReference type="PANTHER" id="PTHR11486">
    <property type="entry name" value="FIBROBLAST GROWTH FACTOR"/>
    <property type="match status" value="1"/>
</dbReference>
<name>A0ABM0IM76_ECHTE</name>
<sequence length="270" mass="29182">MSLSLLLFLSHLILSAWAQGETRLAPGGHPGPAATERSPGRADASPSCGSTASASSSSSTSASPAAAAPGCPGGGSEQSGFQWSASGRRTGSLYCRVGIGFHLQIYPDGKVNGTHEANMLSILEIFAVSQGIVGIRGVFSNKFLAMSKKGKLHASAKFTDDCKFRERFQENSYNTYASAIHRTEKTGREWYVALNKRGKAKRGCSPRVKPQHISTHFLPRFKQSEQPELSFTVTVPEKKKTPNPVKPKVPLSAPRKSPNTVKYRLKFRFG</sequence>
<feature type="chain" id="PRO_5045010628" description="Fibroblast growth factor" evidence="2">
    <location>
        <begin position="19"/>
        <end position="270"/>
    </location>
</feature>
<feature type="region of interest" description="Disordered" evidence="3">
    <location>
        <begin position="25"/>
        <end position="82"/>
    </location>
</feature>
<keyword evidence="4" id="KW-1185">Reference proteome</keyword>
<proteinExistence type="inferred from homology"/>
<reference evidence="5" key="1">
    <citation type="submission" date="2025-08" db="UniProtKB">
        <authorList>
            <consortium name="RefSeq"/>
        </authorList>
    </citation>
    <scope>IDENTIFICATION</scope>
</reference>
<evidence type="ECO:0000256" key="3">
    <source>
        <dbReference type="SAM" id="MobiDB-lite"/>
    </source>
</evidence>
<protein>
    <recommendedName>
        <fullName evidence="2">Fibroblast growth factor</fullName>
        <shortName evidence="2">FGF</shortName>
    </recommendedName>
</protein>
<comment type="similarity">
    <text evidence="1 2">Belongs to the heparin-binding growth factors family.</text>
</comment>
<feature type="compositionally biased region" description="Low complexity" evidence="3">
    <location>
        <begin position="44"/>
        <end position="70"/>
    </location>
</feature>
<dbReference type="PRINTS" id="PR00262">
    <property type="entry name" value="IL1HBGF"/>
</dbReference>
<gene>
    <name evidence="5" type="primary">FGF5</name>
</gene>
<dbReference type="GeneID" id="101645725"/>
<dbReference type="RefSeq" id="XP_004703278.1">
    <property type="nucleotide sequence ID" value="XM_004703221.2"/>
</dbReference>
<dbReference type="Gene3D" id="2.80.10.50">
    <property type="match status" value="1"/>
</dbReference>
<dbReference type="InterPro" id="IPR008996">
    <property type="entry name" value="IL1/FGF"/>
</dbReference>
<keyword evidence="2" id="KW-0732">Signal</keyword>
<dbReference type="Proteomes" id="UP000694863">
    <property type="component" value="Unplaced"/>
</dbReference>
<accession>A0ABM0IM76</accession>
<dbReference type="SMART" id="SM00442">
    <property type="entry name" value="FGF"/>
    <property type="match status" value="1"/>
</dbReference>
<dbReference type="PRINTS" id="PR00263">
    <property type="entry name" value="HBGFFGF"/>
</dbReference>
<evidence type="ECO:0000256" key="2">
    <source>
        <dbReference type="RuleBase" id="RU049442"/>
    </source>
</evidence>